<comment type="caution">
    <text evidence="2">The sequence shown here is derived from an EMBL/GenBank/DDBJ whole genome shotgun (WGS) entry which is preliminary data.</text>
</comment>
<reference evidence="3" key="1">
    <citation type="submission" date="2017-09" db="EMBL/GenBank/DDBJ databases">
        <title>Depth-based differentiation of microbial function through sediment-hosted aquifers and enrichment of novel symbionts in the deep terrestrial subsurface.</title>
        <authorList>
            <person name="Probst A.J."/>
            <person name="Ladd B."/>
            <person name="Jarett J.K."/>
            <person name="Geller-Mcgrath D.E."/>
            <person name="Sieber C.M.K."/>
            <person name="Emerson J.B."/>
            <person name="Anantharaman K."/>
            <person name="Thomas B.C."/>
            <person name="Malmstrom R."/>
            <person name="Stieglmeier M."/>
            <person name="Klingl A."/>
            <person name="Woyke T."/>
            <person name="Ryan C.M."/>
            <person name="Banfield J.F."/>
        </authorList>
    </citation>
    <scope>NUCLEOTIDE SEQUENCE [LARGE SCALE GENOMIC DNA]</scope>
</reference>
<dbReference type="CDD" id="cd07344">
    <property type="entry name" value="M48_yhfN_like"/>
    <property type="match status" value="1"/>
</dbReference>
<dbReference type="AlphaFoldDB" id="A0A2M6ZHQ5"/>
<gene>
    <name evidence="2" type="ORF">COS91_02040</name>
</gene>
<protein>
    <submittedName>
        <fullName evidence="2">Metal-dependent hydrolase</fullName>
    </submittedName>
</protein>
<feature type="domain" description="YgjP-like metallopeptidase" evidence="1">
    <location>
        <begin position="65"/>
        <end position="147"/>
    </location>
</feature>
<dbReference type="Pfam" id="PF01863">
    <property type="entry name" value="YgjP-like"/>
    <property type="match status" value="1"/>
</dbReference>
<dbReference type="PANTHER" id="PTHR30399">
    <property type="entry name" value="UNCHARACTERIZED PROTEIN YGJP"/>
    <property type="match status" value="1"/>
</dbReference>
<evidence type="ECO:0000313" key="3">
    <source>
        <dbReference type="Proteomes" id="UP000229227"/>
    </source>
</evidence>
<name>A0A2M6ZHQ5_9BACT</name>
<dbReference type="GO" id="GO:0016787">
    <property type="term" value="F:hydrolase activity"/>
    <property type="evidence" value="ECO:0007669"/>
    <property type="project" value="UniProtKB-KW"/>
</dbReference>
<dbReference type="InterPro" id="IPR053136">
    <property type="entry name" value="UTP_pyrophosphatase-like"/>
</dbReference>
<evidence type="ECO:0000259" key="1">
    <source>
        <dbReference type="Pfam" id="PF01863"/>
    </source>
</evidence>
<dbReference type="PANTHER" id="PTHR30399:SF1">
    <property type="entry name" value="UTP PYROPHOSPHATASE"/>
    <property type="match status" value="1"/>
</dbReference>
<sequence length="173" mass="20604">MMEIKINFSPRRIKTINARMIGDIMYVNAPAGMPQEQLQKIIDRFKKRFEKRKLVQELNKTPEILKEETNRLNNQYFSGRLEISSIEYSPNQDRIFGSCNHRTKTIRISYRLKKMPDWVRNYVIVHELAHLVEPNHSESFWNIVNRYPLSERARGYLIAKGFESNESEKDVEN</sequence>
<dbReference type="Proteomes" id="UP000229227">
    <property type="component" value="Unassembled WGS sequence"/>
</dbReference>
<dbReference type="EMBL" id="PEWN01000032">
    <property type="protein sequence ID" value="PIU51917.1"/>
    <property type="molecule type" value="Genomic_DNA"/>
</dbReference>
<dbReference type="Gene3D" id="3.30.2010.10">
    <property type="entry name" value="Metalloproteases ('zincins'), catalytic domain"/>
    <property type="match status" value="1"/>
</dbReference>
<evidence type="ECO:0000313" key="2">
    <source>
        <dbReference type="EMBL" id="PIU51917.1"/>
    </source>
</evidence>
<dbReference type="InterPro" id="IPR002725">
    <property type="entry name" value="YgjP-like_metallopeptidase"/>
</dbReference>
<proteinExistence type="predicted"/>
<keyword evidence="2" id="KW-0378">Hydrolase</keyword>
<organism evidence="2 3">
    <name type="scientific">Candidatus Desantisbacteria bacterium CG07_land_8_20_14_0_80_39_15</name>
    <dbReference type="NCBI Taxonomy" id="1974549"/>
    <lineage>
        <taxon>Bacteria</taxon>
        <taxon>Candidatus Desantisiibacteriota</taxon>
    </lineage>
</organism>
<accession>A0A2M6ZHQ5</accession>